<evidence type="ECO:0000313" key="2">
    <source>
        <dbReference type="EMBL" id="EYC09867.1"/>
    </source>
</evidence>
<comment type="caution">
    <text evidence="2">The sequence shown here is derived from an EMBL/GenBank/DDBJ whole genome shotgun (WGS) entry which is preliminary data.</text>
</comment>
<evidence type="ECO:0000313" key="3">
    <source>
        <dbReference type="Proteomes" id="UP000024635"/>
    </source>
</evidence>
<dbReference type="Proteomes" id="UP000024635">
    <property type="component" value="Unassembled WGS sequence"/>
</dbReference>
<proteinExistence type="predicted"/>
<organism evidence="2 3">
    <name type="scientific">Ancylostoma ceylanicum</name>
    <dbReference type="NCBI Taxonomy" id="53326"/>
    <lineage>
        <taxon>Eukaryota</taxon>
        <taxon>Metazoa</taxon>
        <taxon>Ecdysozoa</taxon>
        <taxon>Nematoda</taxon>
        <taxon>Chromadorea</taxon>
        <taxon>Rhabditida</taxon>
        <taxon>Rhabditina</taxon>
        <taxon>Rhabditomorpha</taxon>
        <taxon>Strongyloidea</taxon>
        <taxon>Ancylostomatidae</taxon>
        <taxon>Ancylostomatinae</taxon>
        <taxon>Ancylostoma</taxon>
    </lineage>
</organism>
<feature type="transmembrane region" description="Helical" evidence="1">
    <location>
        <begin position="27"/>
        <end position="49"/>
    </location>
</feature>
<keyword evidence="3" id="KW-1185">Reference proteome</keyword>
<evidence type="ECO:0000256" key="1">
    <source>
        <dbReference type="SAM" id="Phobius"/>
    </source>
</evidence>
<sequence length="116" mass="13279">MVCYLRECSWEGFNRNYDRITTGVGQAIGWFDLFFTSVVWFLPFVSLLFPIEVAHLPADTTTVVIADKVPWALPELTDYCAVKKICVKIQVSFLEYTVLLKKIDGLRVRFLLGPLT</sequence>
<dbReference type="EMBL" id="JARK01001394">
    <property type="protein sequence ID" value="EYC09867.1"/>
    <property type="molecule type" value="Genomic_DNA"/>
</dbReference>
<keyword evidence="1" id="KW-0812">Transmembrane</keyword>
<gene>
    <name evidence="2" type="primary">Acey_s0058.g2864</name>
    <name evidence="2" type="ORF">Y032_0058g2864</name>
</gene>
<accession>A0A016U4U6</accession>
<keyword evidence="1" id="KW-0472">Membrane</keyword>
<reference evidence="3" key="1">
    <citation type="journal article" date="2015" name="Nat. Genet.">
        <title>The genome and transcriptome of the zoonotic hookworm Ancylostoma ceylanicum identify infection-specific gene families.</title>
        <authorList>
            <person name="Schwarz E.M."/>
            <person name="Hu Y."/>
            <person name="Antoshechkin I."/>
            <person name="Miller M.M."/>
            <person name="Sternberg P.W."/>
            <person name="Aroian R.V."/>
        </authorList>
    </citation>
    <scope>NUCLEOTIDE SEQUENCE</scope>
    <source>
        <strain evidence="3">HY135</strain>
    </source>
</reference>
<dbReference type="AlphaFoldDB" id="A0A016U4U6"/>
<name>A0A016U4U6_9BILA</name>
<keyword evidence="1" id="KW-1133">Transmembrane helix</keyword>
<protein>
    <submittedName>
        <fullName evidence="2">Uncharacterized protein</fullName>
    </submittedName>
</protein>